<dbReference type="EMBL" id="CM046392">
    <property type="protein sequence ID" value="KAI8556022.1"/>
    <property type="molecule type" value="Genomic_DNA"/>
</dbReference>
<keyword evidence="2" id="KW-1185">Reference proteome</keyword>
<protein>
    <submittedName>
        <fullName evidence="1">Uncharacterized protein</fullName>
    </submittedName>
</protein>
<name>A0ACC0NTE0_RHOML</name>
<reference evidence="1" key="1">
    <citation type="submission" date="2022-02" db="EMBL/GenBank/DDBJ databases">
        <title>Plant Genome Project.</title>
        <authorList>
            <person name="Zhang R.-G."/>
        </authorList>
    </citation>
    <scope>NUCLEOTIDE SEQUENCE</scope>
    <source>
        <strain evidence="1">AT1</strain>
    </source>
</reference>
<comment type="caution">
    <text evidence="1">The sequence shown here is derived from an EMBL/GenBank/DDBJ whole genome shotgun (WGS) entry which is preliminary data.</text>
</comment>
<dbReference type="Proteomes" id="UP001062846">
    <property type="component" value="Chromosome 5"/>
</dbReference>
<gene>
    <name evidence="1" type="ORF">RHMOL_Rhmol05G0220600</name>
</gene>
<organism evidence="1 2">
    <name type="scientific">Rhododendron molle</name>
    <name type="common">Chinese azalea</name>
    <name type="synonym">Azalea mollis</name>
    <dbReference type="NCBI Taxonomy" id="49168"/>
    <lineage>
        <taxon>Eukaryota</taxon>
        <taxon>Viridiplantae</taxon>
        <taxon>Streptophyta</taxon>
        <taxon>Embryophyta</taxon>
        <taxon>Tracheophyta</taxon>
        <taxon>Spermatophyta</taxon>
        <taxon>Magnoliopsida</taxon>
        <taxon>eudicotyledons</taxon>
        <taxon>Gunneridae</taxon>
        <taxon>Pentapetalae</taxon>
        <taxon>asterids</taxon>
        <taxon>Ericales</taxon>
        <taxon>Ericaceae</taxon>
        <taxon>Ericoideae</taxon>
        <taxon>Rhodoreae</taxon>
        <taxon>Rhododendron</taxon>
    </lineage>
</organism>
<proteinExistence type="predicted"/>
<evidence type="ECO:0000313" key="2">
    <source>
        <dbReference type="Proteomes" id="UP001062846"/>
    </source>
</evidence>
<accession>A0ACC0NTE0</accession>
<evidence type="ECO:0000313" key="1">
    <source>
        <dbReference type="EMBL" id="KAI8556022.1"/>
    </source>
</evidence>
<sequence length="114" mass="12954">MEQMVISVQLSPGRDNCEPHGWFNILVTSQHLSPDSPESTPSFTADRRLNLVMEPIFDFHPGGELEDDVDIEELELQGLVSLDMGLGTMSTMDSWTLDYRTRLFCYGDLCVWLL</sequence>